<feature type="transmembrane region" description="Helical" evidence="8">
    <location>
        <begin position="82"/>
        <end position="105"/>
    </location>
</feature>
<feature type="transmembrane region" description="Helical" evidence="8">
    <location>
        <begin position="344"/>
        <end position="362"/>
    </location>
</feature>
<feature type="transmembrane region" description="Helical" evidence="8">
    <location>
        <begin position="311"/>
        <end position="332"/>
    </location>
</feature>
<feature type="transmembrane region" description="Helical" evidence="8">
    <location>
        <begin position="287"/>
        <end position="305"/>
    </location>
</feature>
<dbReference type="InterPro" id="IPR011701">
    <property type="entry name" value="MFS"/>
</dbReference>
<evidence type="ECO:0000256" key="3">
    <source>
        <dbReference type="ARBA" id="ARBA00007520"/>
    </source>
</evidence>
<gene>
    <name evidence="10" type="ORF">AACH06_18430</name>
</gene>
<keyword evidence="7 8" id="KW-0472">Membrane</keyword>
<dbReference type="PROSITE" id="PS00216">
    <property type="entry name" value="SUGAR_TRANSPORT_1"/>
    <property type="match status" value="1"/>
</dbReference>
<proteinExistence type="inferred from homology"/>
<evidence type="ECO:0000256" key="8">
    <source>
        <dbReference type="SAM" id="Phobius"/>
    </source>
</evidence>
<evidence type="ECO:0000256" key="4">
    <source>
        <dbReference type="ARBA" id="ARBA00022448"/>
    </source>
</evidence>
<evidence type="ECO:0000256" key="1">
    <source>
        <dbReference type="ARBA" id="ARBA00003279"/>
    </source>
</evidence>
<keyword evidence="6 8" id="KW-1133">Transmembrane helix</keyword>
<evidence type="ECO:0000256" key="7">
    <source>
        <dbReference type="ARBA" id="ARBA00023136"/>
    </source>
</evidence>
<keyword evidence="5 8" id="KW-0812">Transmembrane</keyword>
<keyword evidence="11" id="KW-1185">Reference proteome</keyword>
<evidence type="ECO:0000259" key="9">
    <source>
        <dbReference type="PROSITE" id="PS50850"/>
    </source>
</evidence>
<evidence type="ECO:0000256" key="6">
    <source>
        <dbReference type="ARBA" id="ARBA00022989"/>
    </source>
</evidence>
<feature type="transmembrane region" description="Helical" evidence="8">
    <location>
        <begin position="382"/>
        <end position="399"/>
    </location>
</feature>
<dbReference type="RefSeq" id="WP_341427222.1">
    <property type="nucleotide sequence ID" value="NZ_JBBUTG010000012.1"/>
</dbReference>
<feature type="transmembrane region" description="Helical" evidence="8">
    <location>
        <begin position="222"/>
        <end position="244"/>
    </location>
</feature>
<dbReference type="SUPFAM" id="SSF103473">
    <property type="entry name" value="MFS general substrate transporter"/>
    <property type="match status" value="1"/>
</dbReference>
<dbReference type="PANTHER" id="PTHR23504:SF15">
    <property type="entry name" value="MAJOR FACILITATOR SUPERFAMILY (MFS) PROFILE DOMAIN-CONTAINING PROTEIN"/>
    <property type="match status" value="1"/>
</dbReference>
<feature type="transmembrane region" description="Helical" evidence="8">
    <location>
        <begin position="50"/>
        <end position="70"/>
    </location>
</feature>
<feature type="domain" description="Major facilitator superfamily (MFS) profile" evidence="9">
    <location>
        <begin position="12"/>
        <end position="406"/>
    </location>
</feature>
<accession>A0ABU9BS47</accession>
<feature type="transmembrane region" description="Helical" evidence="8">
    <location>
        <begin position="168"/>
        <end position="188"/>
    </location>
</feature>
<comment type="caution">
    <text evidence="10">The sequence shown here is derived from an EMBL/GenBank/DDBJ whole genome shotgun (WGS) entry which is preliminary data.</text>
</comment>
<dbReference type="PANTHER" id="PTHR23504">
    <property type="entry name" value="MAJOR FACILITATOR SUPERFAMILY DOMAIN-CONTAINING PROTEIN 10"/>
    <property type="match status" value="1"/>
</dbReference>
<organism evidence="10 11">
    <name type="scientific">Ideonella lacteola</name>
    <dbReference type="NCBI Taxonomy" id="2984193"/>
    <lineage>
        <taxon>Bacteria</taxon>
        <taxon>Pseudomonadati</taxon>
        <taxon>Pseudomonadota</taxon>
        <taxon>Betaproteobacteria</taxon>
        <taxon>Burkholderiales</taxon>
        <taxon>Sphaerotilaceae</taxon>
        <taxon>Ideonella</taxon>
    </lineage>
</organism>
<comment type="similarity">
    <text evidence="3">Belongs to the major facilitator superfamily. TCR/Tet family.</text>
</comment>
<dbReference type="InterPro" id="IPR020846">
    <property type="entry name" value="MFS_dom"/>
</dbReference>
<reference evidence="10 11" key="1">
    <citation type="submission" date="2024-04" db="EMBL/GenBank/DDBJ databases">
        <title>Novel species of the genus Ideonella isolated from streams.</title>
        <authorList>
            <person name="Lu H."/>
        </authorList>
    </citation>
    <scope>NUCLEOTIDE SEQUENCE [LARGE SCALE GENOMIC DNA]</scope>
    <source>
        <strain evidence="10 11">DXS29W</strain>
    </source>
</reference>
<comment type="function">
    <text evidence="1">Resistance to tetracycline by an active tetracycline efflux. This is an energy-dependent process that decreases the accumulation of the antibiotic in whole cells. This protein functions as a metal-tetracycline/H(+) antiporter.</text>
</comment>
<dbReference type="InterPro" id="IPR001958">
    <property type="entry name" value="Tet-R_TetA/multi-R_MdtG-like"/>
</dbReference>
<dbReference type="Gene3D" id="1.20.1250.20">
    <property type="entry name" value="MFS general substrate transporter like domains"/>
    <property type="match status" value="1"/>
</dbReference>
<evidence type="ECO:0000256" key="5">
    <source>
        <dbReference type="ARBA" id="ARBA00022692"/>
    </source>
</evidence>
<dbReference type="EMBL" id="JBBUTG010000012">
    <property type="protein sequence ID" value="MEK8032802.1"/>
    <property type="molecule type" value="Genomic_DNA"/>
</dbReference>
<evidence type="ECO:0000313" key="10">
    <source>
        <dbReference type="EMBL" id="MEK8032802.1"/>
    </source>
</evidence>
<name>A0ABU9BS47_9BURK</name>
<comment type="subcellular location">
    <subcellularLocation>
        <location evidence="2">Membrane</location>
        <topology evidence="2">Multi-pass membrane protein</topology>
    </subcellularLocation>
</comment>
<evidence type="ECO:0000256" key="2">
    <source>
        <dbReference type="ARBA" id="ARBA00004141"/>
    </source>
</evidence>
<feature type="transmembrane region" description="Helical" evidence="8">
    <location>
        <begin position="12"/>
        <end position="38"/>
    </location>
</feature>
<dbReference type="Proteomes" id="UP001371218">
    <property type="component" value="Unassembled WGS sequence"/>
</dbReference>
<dbReference type="InterPro" id="IPR036259">
    <property type="entry name" value="MFS_trans_sf"/>
</dbReference>
<dbReference type="PROSITE" id="PS50850">
    <property type="entry name" value="MFS"/>
    <property type="match status" value="1"/>
</dbReference>
<sequence length="423" mass="44787">MTAPTRRSREAAMPFIMLTVLIDMVAIGLIIPVLPHLVGTFTDNATDKTLWFGVVAFAFGFANFFGSPILGALSDRYGRRPVLLIGFTGLALSFFVTAMASALWVLIVVRLFSGAMQSNIAVANAYVADISAPHERAKRFGMLGAMFGIGFILGPAAGGLLGGMDLHLPFYVAGCLALVNGVYGVLVLPESLPPERRRPFEWKRANPVSSLSGLSQLQGVGLLVWVIGLSGLAQFTLHMTWVLYTELKFGWGPFETGWSLFAVGVMSALVQGLLLGRLLKRFSARRLAVMGLLSSALAFLAWGAASQGWMMYAVIVANVLGFAGAASIQSIVSNAADARHQGQTMGAVAGLNSLMAVIAPVVGPSLLAAVSHLPQGDWRIGAPYYFCAILQALATLLAIRHFRTHQAAPSAVTASPETTPAAP</sequence>
<dbReference type="InterPro" id="IPR005829">
    <property type="entry name" value="Sugar_transporter_CS"/>
</dbReference>
<dbReference type="Pfam" id="PF07690">
    <property type="entry name" value="MFS_1"/>
    <property type="match status" value="1"/>
</dbReference>
<feature type="transmembrane region" description="Helical" evidence="8">
    <location>
        <begin position="256"/>
        <end position="275"/>
    </location>
</feature>
<protein>
    <submittedName>
        <fullName evidence="10">MFS transporter</fullName>
    </submittedName>
</protein>
<feature type="transmembrane region" description="Helical" evidence="8">
    <location>
        <begin position="140"/>
        <end position="162"/>
    </location>
</feature>
<dbReference type="PRINTS" id="PR01035">
    <property type="entry name" value="TCRTETA"/>
</dbReference>
<evidence type="ECO:0000313" key="11">
    <source>
        <dbReference type="Proteomes" id="UP001371218"/>
    </source>
</evidence>
<keyword evidence="4" id="KW-0813">Transport</keyword>